<evidence type="ECO:0000256" key="1">
    <source>
        <dbReference type="ARBA" id="ARBA00004477"/>
    </source>
</evidence>
<keyword evidence="6 8" id="KW-0472">Membrane</keyword>
<dbReference type="GO" id="GO:0042392">
    <property type="term" value="F:sphingosine-1-phosphate phosphatase activity"/>
    <property type="evidence" value="ECO:0007669"/>
    <property type="project" value="TreeGrafter"/>
</dbReference>
<dbReference type="AlphaFoldDB" id="A0AAD1XH37"/>
<dbReference type="Gene3D" id="1.20.144.10">
    <property type="entry name" value="Phosphatidic acid phosphatase type 2/haloperoxidase"/>
    <property type="match status" value="1"/>
</dbReference>
<accession>A0AAD1XH37</accession>
<comment type="caution">
    <text evidence="10">The sequence shown here is derived from an EMBL/GenBank/DDBJ whole genome shotgun (WGS) entry which is preliminary data.</text>
</comment>
<evidence type="ECO:0000256" key="6">
    <source>
        <dbReference type="ARBA" id="ARBA00023136"/>
    </source>
</evidence>
<feature type="transmembrane region" description="Helical" evidence="8">
    <location>
        <begin position="66"/>
        <end position="89"/>
    </location>
</feature>
<feature type="transmembrane region" description="Helical" evidence="8">
    <location>
        <begin position="197"/>
        <end position="216"/>
    </location>
</feature>
<feature type="transmembrane region" description="Helical" evidence="8">
    <location>
        <begin position="169"/>
        <end position="191"/>
    </location>
</feature>
<comment type="similarity">
    <text evidence="7">Belongs to the type 2 lipid phosphate phosphatase family.</text>
</comment>
<evidence type="ECO:0000256" key="8">
    <source>
        <dbReference type="SAM" id="Phobius"/>
    </source>
</evidence>
<evidence type="ECO:0000256" key="2">
    <source>
        <dbReference type="ARBA" id="ARBA00022692"/>
    </source>
</evidence>
<gene>
    <name evidence="10" type="ORF">ECRASSUSDP1_LOCUS13910</name>
</gene>
<proteinExistence type="inferred from homology"/>
<dbReference type="InterPro" id="IPR000326">
    <property type="entry name" value="PAP2/HPO"/>
</dbReference>
<feature type="transmembrane region" description="Helical" evidence="8">
    <location>
        <begin position="354"/>
        <end position="376"/>
    </location>
</feature>
<feature type="domain" description="Phosphatidic acid phosphatase type 2/haloperoxidase" evidence="9">
    <location>
        <begin position="94"/>
        <end position="212"/>
    </location>
</feature>
<dbReference type="EMBL" id="CAMPGE010013871">
    <property type="protein sequence ID" value="CAI2372579.1"/>
    <property type="molecule type" value="Genomic_DNA"/>
</dbReference>
<keyword evidence="3" id="KW-0378">Hydrolase</keyword>
<evidence type="ECO:0000256" key="7">
    <source>
        <dbReference type="ARBA" id="ARBA00038324"/>
    </source>
</evidence>
<keyword evidence="11" id="KW-1185">Reference proteome</keyword>
<keyword evidence="2 8" id="KW-0812">Transmembrane</keyword>
<dbReference type="PANTHER" id="PTHR14969">
    <property type="entry name" value="SPHINGOSINE-1-PHOSPHATE PHOSPHOHYDROLASE"/>
    <property type="match status" value="1"/>
</dbReference>
<feature type="transmembrane region" description="Helical" evidence="8">
    <location>
        <begin position="327"/>
        <end position="348"/>
    </location>
</feature>
<protein>
    <recommendedName>
        <fullName evidence="9">Phosphatidic acid phosphatase type 2/haloperoxidase domain-containing protein</fullName>
    </recommendedName>
</protein>
<feature type="transmembrane region" description="Helical" evidence="8">
    <location>
        <begin position="287"/>
        <end position="306"/>
    </location>
</feature>
<dbReference type="SUPFAM" id="SSF48317">
    <property type="entry name" value="Acid phosphatase/Vanadium-dependent haloperoxidase"/>
    <property type="match status" value="1"/>
</dbReference>
<organism evidence="10 11">
    <name type="scientific">Euplotes crassus</name>
    <dbReference type="NCBI Taxonomy" id="5936"/>
    <lineage>
        <taxon>Eukaryota</taxon>
        <taxon>Sar</taxon>
        <taxon>Alveolata</taxon>
        <taxon>Ciliophora</taxon>
        <taxon>Intramacronucleata</taxon>
        <taxon>Spirotrichea</taxon>
        <taxon>Hypotrichia</taxon>
        <taxon>Euplotida</taxon>
        <taxon>Euplotidae</taxon>
        <taxon>Moneuplotes</taxon>
    </lineage>
</organism>
<reference evidence="10" key="1">
    <citation type="submission" date="2023-07" db="EMBL/GenBank/DDBJ databases">
        <authorList>
            <consortium name="AG Swart"/>
            <person name="Singh M."/>
            <person name="Singh A."/>
            <person name="Seah K."/>
            <person name="Emmerich C."/>
        </authorList>
    </citation>
    <scope>NUCLEOTIDE SEQUENCE</scope>
    <source>
        <strain evidence="10">DP1</strain>
    </source>
</reference>
<evidence type="ECO:0000256" key="5">
    <source>
        <dbReference type="ARBA" id="ARBA00022989"/>
    </source>
</evidence>
<evidence type="ECO:0000313" key="11">
    <source>
        <dbReference type="Proteomes" id="UP001295684"/>
    </source>
</evidence>
<comment type="subcellular location">
    <subcellularLocation>
        <location evidence="1">Endoplasmic reticulum membrane</location>
        <topology evidence="1">Multi-pass membrane protein</topology>
    </subcellularLocation>
</comment>
<dbReference type="Pfam" id="PF01569">
    <property type="entry name" value="PAP2"/>
    <property type="match status" value="1"/>
</dbReference>
<dbReference type="CDD" id="cd01610">
    <property type="entry name" value="PAP2_like"/>
    <property type="match status" value="1"/>
</dbReference>
<sequence>MAKSVSNGAIAQPPASKAGLYIALVVISLLTMILMVPSVFEWLRSNSLEVIITIRKDYSQKNLDKLMDLISAMGDKYGIFLALCCALAVLNMNNYLMLIGVSSFGVAVNLLVKMLIRDARPYFYSPDYQPVSCDFEYGSPSGHGQSVTTFYLSFITLLVRQYGLQNKKLTLYVVGYSYCVFMCFTRIFVGLHTAEQLLLGFGLGLMIHILFVHILVEYFDKLYEGIETGKTRLFNRYIVLLFLMVIFATLLYLYIERFDPAPQYWLDTVKKSCPPSKHFISFHYSCLNKYLVTFGSLGAYFGCYFRRWVLKFKDGSKFTKPKTVFKTVIRVLINIAFVVILSVPSIFIPKTSPIPVLLFVKGFFVPFAATFSSMLYTGKIVKFLNI</sequence>
<evidence type="ECO:0000259" key="9">
    <source>
        <dbReference type="SMART" id="SM00014"/>
    </source>
</evidence>
<feature type="transmembrane region" description="Helical" evidence="8">
    <location>
        <begin position="20"/>
        <end position="45"/>
    </location>
</feature>
<dbReference type="InterPro" id="IPR036938">
    <property type="entry name" value="PAP2/HPO_sf"/>
</dbReference>
<evidence type="ECO:0000313" key="10">
    <source>
        <dbReference type="EMBL" id="CAI2372579.1"/>
    </source>
</evidence>
<feature type="transmembrane region" description="Helical" evidence="8">
    <location>
        <begin position="237"/>
        <end position="255"/>
    </location>
</feature>
<dbReference type="SMART" id="SM00014">
    <property type="entry name" value="acidPPc"/>
    <property type="match status" value="1"/>
</dbReference>
<evidence type="ECO:0000256" key="4">
    <source>
        <dbReference type="ARBA" id="ARBA00022824"/>
    </source>
</evidence>
<dbReference type="GO" id="GO:0005789">
    <property type="term" value="C:endoplasmic reticulum membrane"/>
    <property type="evidence" value="ECO:0007669"/>
    <property type="project" value="UniProtKB-SubCell"/>
</dbReference>
<keyword evidence="5 8" id="KW-1133">Transmembrane helix</keyword>
<dbReference type="PANTHER" id="PTHR14969:SF28">
    <property type="entry name" value="DIHYDROSPHINGOSINE 1-PHOSPHATE PHOSPHATASE LCB3-RELATED"/>
    <property type="match status" value="1"/>
</dbReference>
<dbReference type="Proteomes" id="UP001295684">
    <property type="component" value="Unassembled WGS sequence"/>
</dbReference>
<evidence type="ECO:0000256" key="3">
    <source>
        <dbReference type="ARBA" id="ARBA00022801"/>
    </source>
</evidence>
<name>A0AAD1XH37_EUPCR</name>
<keyword evidence="4" id="KW-0256">Endoplasmic reticulum</keyword>